<keyword evidence="2" id="KW-1185">Reference proteome</keyword>
<protein>
    <submittedName>
        <fullName evidence="1">Uncharacterized protein</fullName>
    </submittedName>
</protein>
<evidence type="ECO:0000313" key="1">
    <source>
        <dbReference type="EMBL" id="KAJ8650912.1"/>
    </source>
</evidence>
<reference evidence="1 2" key="1">
    <citation type="journal article" date="2022" name="Hortic Res">
        <title>A haplotype resolved chromosomal level avocado genome allows analysis of novel avocado genes.</title>
        <authorList>
            <person name="Nath O."/>
            <person name="Fletcher S.J."/>
            <person name="Hayward A."/>
            <person name="Shaw L.M."/>
            <person name="Masouleh A.K."/>
            <person name="Furtado A."/>
            <person name="Henry R.J."/>
            <person name="Mitter N."/>
        </authorList>
    </citation>
    <scope>NUCLEOTIDE SEQUENCE [LARGE SCALE GENOMIC DNA]</scope>
    <source>
        <strain evidence="2">cv. Hass</strain>
    </source>
</reference>
<evidence type="ECO:0000313" key="2">
    <source>
        <dbReference type="Proteomes" id="UP001234297"/>
    </source>
</evidence>
<accession>A0ACC2N2C9</accession>
<gene>
    <name evidence="1" type="ORF">MRB53_003935</name>
</gene>
<proteinExistence type="predicted"/>
<comment type="caution">
    <text evidence="1">The sequence shown here is derived from an EMBL/GenBank/DDBJ whole genome shotgun (WGS) entry which is preliminary data.</text>
</comment>
<organism evidence="1 2">
    <name type="scientific">Persea americana</name>
    <name type="common">Avocado</name>
    <dbReference type="NCBI Taxonomy" id="3435"/>
    <lineage>
        <taxon>Eukaryota</taxon>
        <taxon>Viridiplantae</taxon>
        <taxon>Streptophyta</taxon>
        <taxon>Embryophyta</taxon>
        <taxon>Tracheophyta</taxon>
        <taxon>Spermatophyta</taxon>
        <taxon>Magnoliopsida</taxon>
        <taxon>Magnoliidae</taxon>
        <taxon>Laurales</taxon>
        <taxon>Lauraceae</taxon>
        <taxon>Persea</taxon>
    </lineage>
</organism>
<dbReference type="EMBL" id="CM056809">
    <property type="protein sequence ID" value="KAJ8650912.1"/>
    <property type="molecule type" value="Genomic_DNA"/>
</dbReference>
<name>A0ACC2N2C9_PERAE</name>
<dbReference type="Proteomes" id="UP001234297">
    <property type="component" value="Chromosome 1"/>
</dbReference>
<sequence>MEEEKAAAYYEELTRKGEGAARFKQGLGYSSSPSNPPPAASSSFLSSFVRASSPGSVSKLQKEAQLHKIQSKLKKSKAIPSTTQSHESDRDLGHKHRHRSSREEEHSDREESSRRRRRDRDRDDRKSNSRRHRSCSSDEERSRRRRRRSRSRSRSSSPRPRRSERRDGRGGESRGGRNATRENNGGIVDYSKLIPGYDEMTLPERVKAKMKLQLSQTAAKDTVKTTGWERFDFNKDAPLDDEEIEVAEDDAALVKNLDRSFRFSAVEAKREADIQAAHDQAIFGSSAASPVDSSPVAMQKVHAEESITKESEEPGRNLMSEKVISMQQGSWRDRASKLRRGSNG</sequence>